<dbReference type="AlphaFoldDB" id="A0AA88AFT5"/>
<reference evidence="1" key="1">
    <citation type="submission" date="2023-07" db="EMBL/GenBank/DDBJ databases">
        <title>draft genome sequence of fig (Ficus carica).</title>
        <authorList>
            <person name="Takahashi T."/>
            <person name="Nishimura K."/>
        </authorList>
    </citation>
    <scope>NUCLEOTIDE SEQUENCE</scope>
</reference>
<accession>A0AA88AFT5</accession>
<keyword evidence="2" id="KW-1185">Reference proteome</keyword>
<comment type="caution">
    <text evidence="1">The sequence shown here is derived from an EMBL/GenBank/DDBJ whole genome shotgun (WGS) entry which is preliminary data.</text>
</comment>
<proteinExistence type="predicted"/>
<evidence type="ECO:0000313" key="2">
    <source>
        <dbReference type="Proteomes" id="UP001187192"/>
    </source>
</evidence>
<evidence type="ECO:0000313" key="1">
    <source>
        <dbReference type="EMBL" id="GMN39606.1"/>
    </source>
</evidence>
<protein>
    <submittedName>
        <fullName evidence="1">Uncharacterized protein</fullName>
    </submittedName>
</protein>
<dbReference type="Proteomes" id="UP001187192">
    <property type="component" value="Unassembled WGS sequence"/>
</dbReference>
<name>A0AA88AFT5_FICCA</name>
<sequence>MRTAVLAVVVAEGHRSERKAWAVGMVWERLLMFEAGAAARRSELGKMKLEEGLRRRGM</sequence>
<gene>
    <name evidence="1" type="ORF">TIFTF001_008847</name>
</gene>
<dbReference type="EMBL" id="BTGU01000009">
    <property type="protein sequence ID" value="GMN39606.1"/>
    <property type="molecule type" value="Genomic_DNA"/>
</dbReference>
<organism evidence="1 2">
    <name type="scientific">Ficus carica</name>
    <name type="common">Common fig</name>
    <dbReference type="NCBI Taxonomy" id="3494"/>
    <lineage>
        <taxon>Eukaryota</taxon>
        <taxon>Viridiplantae</taxon>
        <taxon>Streptophyta</taxon>
        <taxon>Embryophyta</taxon>
        <taxon>Tracheophyta</taxon>
        <taxon>Spermatophyta</taxon>
        <taxon>Magnoliopsida</taxon>
        <taxon>eudicotyledons</taxon>
        <taxon>Gunneridae</taxon>
        <taxon>Pentapetalae</taxon>
        <taxon>rosids</taxon>
        <taxon>fabids</taxon>
        <taxon>Rosales</taxon>
        <taxon>Moraceae</taxon>
        <taxon>Ficeae</taxon>
        <taxon>Ficus</taxon>
    </lineage>
</organism>